<dbReference type="EMBL" id="APMY01000054">
    <property type="protein sequence ID" value="EOM77006.1"/>
    <property type="molecule type" value="Genomic_DNA"/>
</dbReference>
<accession>R7WNW4</accession>
<protein>
    <submittedName>
        <fullName evidence="11">Acyl-CoA dehydrogenase</fullName>
    </submittedName>
</protein>
<evidence type="ECO:0000256" key="2">
    <source>
        <dbReference type="ARBA" id="ARBA00009347"/>
    </source>
</evidence>
<organism evidence="11 12">
    <name type="scientific">Rhodococcus rhodnii LMG 5362</name>
    <dbReference type="NCBI Taxonomy" id="1273125"/>
    <lineage>
        <taxon>Bacteria</taxon>
        <taxon>Bacillati</taxon>
        <taxon>Actinomycetota</taxon>
        <taxon>Actinomycetes</taxon>
        <taxon>Mycobacteriales</taxon>
        <taxon>Nocardiaceae</taxon>
        <taxon>Rhodococcus</taxon>
    </lineage>
</organism>
<evidence type="ECO:0000256" key="7">
    <source>
        <dbReference type="RuleBase" id="RU362125"/>
    </source>
</evidence>
<dbReference type="Pfam" id="PF00441">
    <property type="entry name" value="Acyl-CoA_dh_1"/>
    <property type="match status" value="1"/>
</dbReference>
<dbReference type="InterPro" id="IPR013786">
    <property type="entry name" value="AcylCoA_DH/ox_N"/>
</dbReference>
<evidence type="ECO:0000256" key="4">
    <source>
        <dbReference type="ARBA" id="ARBA00022630"/>
    </source>
</evidence>
<dbReference type="Pfam" id="PF02771">
    <property type="entry name" value="Acyl-CoA_dh_N"/>
    <property type="match status" value="1"/>
</dbReference>
<dbReference type="GO" id="GO:0050660">
    <property type="term" value="F:flavin adenine dinucleotide binding"/>
    <property type="evidence" value="ECO:0007669"/>
    <property type="project" value="InterPro"/>
</dbReference>
<dbReference type="SUPFAM" id="SSF56645">
    <property type="entry name" value="Acyl-CoA dehydrogenase NM domain-like"/>
    <property type="match status" value="1"/>
</dbReference>
<dbReference type="Gene3D" id="1.10.540.10">
    <property type="entry name" value="Acyl-CoA dehydrogenase/oxidase, N-terminal domain"/>
    <property type="match status" value="1"/>
</dbReference>
<dbReference type="PROSITE" id="PS00073">
    <property type="entry name" value="ACYL_COA_DH_2"/>
    <property type="match status" value="1"/>
</dbReference>
<comment type="caution">
    <text evidence="11">The sequence shown here is derived from an EMBL/GenBank/DDBJ whole genome shotgun (WGS) entry which is preliminary data.</text>
</comment>
<evidence type="ECO:0000256" key="3">
    <source>
        <dbReference type="ARBA" id="ARBA00011738"/>
    </source>
</evidence>
<evidence type="ECO:0000259" key="9">
    <source>
        <dbReference type="Pfam" id="PF02770"/>
    </source>
</evidence>
<dbReference type="Pfam" id="PF02770">
    <property type="entry name" value="Acyl-CoA_dh_M"/>
    <property type="match status" value="1"/>
</dbReference>
<keyword evidence="5 7" id="KW-0274">FAD</keyword>
<evidence type="ECO:0000259" key="10">
    <source>
        <dbReference type="Pfam" id="PF02771"/>
    </source>
</evidence>
<comment type="cofactor">
    <cofactor evidence="1 7">
        <name>FAD</name>
        <dbReference type="ChEBI" id="CHEBI:57692"/>
    </cofactor>
</comment>
<comment type="similarity">
    <text evidence="2 7">Belongs to the acyl-CoA dehydrogenase family.</text>
</comment>
<reference evidence="11 12" key="1">
    <citation type="journal article" date="2013" name="Genome Announc.">
        <title>Draft Genome Sequence of Rhodococcus rhodnii Strain LMG5362, a Symbiont of Rhodnius prolixus (Hemiptera, Reduviidae, Triatominae), the Principle Vector of Trypanosoma cruzi.</title>
        <authorList>
            <person name="Pachebat J.A."/>
            <person name="van Keulen G."/>
            <person name="Whitten M.M."/>
            <person name="Girdwood S."/>
            <person name="Del Sol R."/>
            <person name="Dyson P.J."/>
            <person name="Facey P.D."/>
        </authorList>
    </citation>
    <scope>NUCLEOTIDE SEQUENCE [LARGE SCALE GENOMIC DNA]</scope>
    <source>
        <strain evidence="11 12">LMG 5362</strain>
    </source>
</reference>
<name>R7WNW4_9NOCA</name>
<dbReference type="SUPFAM" id="SSF47203">
    <property type="entry name" value="Acyl-CoA dehydrogenase C-terminal domain-like"/>
    <property type="match status" value="1"/>
</dbReference>
<dbReference type="InterPro" id="IPR046373">
    <property type="entry name" value="Acyl-CoA_Oxase/DH_mid-dom_sf"/>
</dbReference>
<keyword evidence="12" id="KW-1185">Reference proteome</keyword>
<dbReference type="PANTHER" id="PTHR48083:SF13">
    <property type="entry name" value="ACYL-COA DEHYDROGENASE FAMILY MEMBER 11"/>
    <property type="match status" value="1"/>
</dbReference>
<evidence type="ECO:0000313" key="11">
    <source>
        <dbReference type="EMBL" id="EOM77006.1"/>
    </source>
</evidence>
<evidence type="ECO:0000256" key="1">
    <source>
        <dbReference type="ARBA" id="ARBA00001974"/>
    </source>
</evidence>
<dbReference type="Proteomes" id="UP000013525">
    <property type="component" value="Unassembled WGS sequence"/>
</dbReference>
<proteinExistence type="inferred from homology"/>
<dbReference type="InterPro" id="IPR006091">
    <property type="entry name" value="Acyl-CoA_Oxase/DH_mid-dom"/>
</dbReference>
<dbReference type="InterPro" id="IPR036250">
    <property type="entry name" value="AcylCo_DH-like_C"/>
</dbReference>
<dbReference type="InterPro" id="IPR050741">
    <property type="entry name" value="Acyl-CoA_dehydrogenase"/>
</dbReference>
<sequence length="433" mass="46305">MVRVTVEDDRAIVRSVQFRTTTRRMDMAVDLSVPVEVQRLVDRTEVFVRDVVLPVEDEFDGDITVAGGDDVRIDLQGRAKAAGIFAPHAPAEYGGGGLGMCDRAPVFEAAGYSLFGPTALGIAAPDEGNVHMLAEIATEDQKAEFLEPLARGEVRSAFAMTEPAPGAGSDPAALTTRAERVAGGWKISGRKHFITGADGAAFFVVMARTSGEPGDRGGATMFLAPAHLPGIAVERHIGTLDRAMIGGHCEVAFTDVLVPDDAVLGEVDEGYRYAQVRLGPARMTHVMRWLGAARRGHDVALGYIARRKGFGSALGDLGMVQHMVADNEIDIAATRALLLRACWELDQGLPASDATSIAKTYAAEATFRIVDRSIQMCGGLGVSDDLPLARLSREVRPFRVYDGPSEVHRWAIAKRAVRAAKSVMQVAPGTEES</sequence>
<dbReference type="GO" id="GO:0003995">
    <property type="term" value="F:acyl-CoA dehydrogenase activity"/>
    <property type="evidence" value="ECO:0007669"/>
    <property type="project" value="InterPro"/>
</dbReference>
<dbReference type="InterPro" id="IPR009075">
    <property type="entry name" value="AcylCo_DH/oxidase_C"/>
</dbReference>
<dbReference type="Gene3D" id="2.40.110.10">
    <property type="entry name" value="Butyryl-CoA Dehydrogenase, subunit A, domain 2"/>
    <property type="match status" value="1"/>
</dbReference>
<dbReference type="PATRIC" id="fig|1273125.3.peg.1569"/>
<dbReference type="Gene3D" id="1.20.140.10">
    <property type="entry name" value="Butyryl-CoA Dehydrogenase, subunit A, domain 3"/>
    <property type="match status" value="1"/>
</dbReference>
<dbReference type="PANTHER" id="PTHR48083">
    <property type="entry name" value="MEDIUM-CHAIN SPECIFIC ACYL-COA DEHYDROGENASE, MITOCHONDRIAL-RELATED"/>
    <property type="match status" value="1"/>
</dbReference>
<feature type="domain" description="Acyl-CoA oxidase/dehydrogenase middle" evidence="9">
    <location>
        <begin position="157"/>
        <end position="256"/>
    </location>
</feature>
<feature type="domain" description="Acyl-CoA dehydrogenase/oxidase N-terminal" evidence="10">
    <location>
        <begin position="38"/>
        <end position="153"/>
    </location>
</feature>
<dbReference type="GO" id="GO:0005737">
    <property type="term" value="C:cytoplasm"/>
    <property type="evidence" value="ECO:0007669"/>
    <property type="project" value="TreeGrafter"/>
</dbReference>
<dbReference type="InterPro" id="IPR037069">
    <property type="entry name" value="AcylCoA_DH/ox_N_sf"/>
</dbReference>
<evidence type="ECO:0000313" key="12">
    <source>
        <dbReference type="Proteomes" id="UP000013525"/>
    </source>
</evidence>
<keyword evidence="6 7" id="KW-0560">Oxidoreductase</keyword>
<dbReference type="eggNOG" id="COG1960">
    <property type="taxonomic scope" value="Bacteria"/>
</dbReference>
<feature type="domain" description="Acyl-CoA dehydrogenase/oxidase C-terminal" evidence="8">
    <location>
        <begin position="269"/>
        <end position="416"/>
    </location>
</feature>
<evidence type="ECO:0000256" key="6">
    <source>
        <dbReference type="ARBA" id="ARBA00023002"/>
    </source>
</evidence>
<evidence type="ECO:0000259" key="8">
    <source>
        <dbReference type="Pfam" id="PF00441"/>
    </source>
</evidence>
<comment type="subunit">
    <text evidence="3">Homodimer.</text>
</comment>
<keyword evidence="4 7" id="KW-0285">Flavoprotein</keyword>
<evidence type="ECO:0000256" key="5">
    <source>
        <dbReference type="ARBA" id="ARBA00022827"/>
    </source>
</evidence>
<dbReference type="InterPro" id="IPR006089">
    <property type="entry name" value="Acyl-CoA_DH_CS"/>
</dbReference>
<dbReference type="InterPro" id="IPR009100">
    <property type="entry name" value="AcylCoA_DH/oxidase_NM_dom_sf"/>
</dbReference>
<dbReference type="AlphaFoldDB" id="R7WNW4"/>
<gene>
    <name evidence="11" type="ORF">Rrhod_1625</name>
</gene>
<dbReference type="GO" id="GO:0033539">
    <property type="term" value="P:fatty acid beta-oxidation using acyl-CoA dehydrogenase"/>
    <property type="evidence" value="ECO:0007669"/>
    <property type="project" value="TreeGrafter"/>
</dbReference>